<protein>
    <recommendedName>
        <fullName evidence="5">P-type ATPase C-terminal domain-containing protein</fullName>
    </recommendedName>
</protein>
<comment type="subcellular location">
    <subcellularLocation>
        <location evidence="1">Membrane</location>
        <topology evidence="1">Multi-pass membrane protein</topology>
    </subcellularLocation>
</comment>
<dbReference type="InterPro" id="IPR023298">
    <property type="entry name" value="ATPase_P-typ_TM_dom_sf"/>
</dbReference>
<keyword evidence="2" id="KW-0479">Metal-binding</keyword>
<name>A0A3P6HXT0_MESCO</name>
<dbReference type="InterPro" id="IPR032630">
    <property type="entry name" value="P_typ_ATPase_c"/>
</dbReference>
<gene>
    <name evidence="6" type="ORF">MCOS_LOCUS4606</name>
</gene>
<dbReference type="STRING" id="53468.A0A3P6HXT0"/>
<feature type="transmembrane region" description="Helical" evidence="4">
    <location>
        <begin position="205"/>
        <end position="226"/>
    </location>
</feature>
<keyword evidence="3" id="KW-0460">Magnesium</keyword>
<keyword evidence="4" id="KW-0472">Membrane</keyword>
<evidence type="ECO:0000256" key="3">
    <source>
        <dbReference type="ARBA" id="ARBA00022842"/>
    </source>
</evidence>
<dbReference type="Proteomes" id="UP000267029">
    <property type="component" value="Unassembled WGS sequence"/>
</dbReference>
<sequence length="271" mass="31675">MVHGHWNYYRISMTANIFYFKNVAFVVVQVYQMFYDGFSGQSLFDSLLYTLYNLTFTFLPPLIFGMTEQHLSANDLLRRPYLYRLMSQSSNLRCWYILLWVIDGCWHGSVVYFVCYYVLCGGMLYSDATFFQSGVSYSAVDFELFGNAIFIYLVVTCIMHNIVLSRHLNLILVVGLFLTGVVNLAIMFFYQSIATPSSRIYMNYVYLGSCPVFWLCLPLVTVLALLPDILWRISSDAWWDYQIALSGVKRMREKRSRKAWRQFVGRRNSSD</sequence>
<feature type="transmembrane region" description="Helical" evidence="4">
    <location>
        <begin position="94"/>
        <end position="124"/>
    </location>
</feature>
<proteinExistence type="predicted"/>
<dbReference type="EMBL" id="UXSR01001929">
    <property type="protein sequence ID" value="VDD78603.1"/>
    <property type="molecule type" value="Genomic_DNA"/>
</dbReference>
<dbReference type="OrthoDB" id="377733at2759"/>
<evidence type="ECO:0000256" key="2">
    <source>
        <dbReference type="ARBA" id="ARBA00022723"/>
    </source>
</evidence>
<feature type="domain" description="P-type ATPase C-terminal" evidence="5">
    <location>
        <begin position="1"/>
        <end position="239"/>
    </location>
</feature>
<dbReference type="GO" id="GO:0140326">
    <property type="term" value="F:ATPase-coupled intramembrane lipid transporter activity"/>
    <property type="evidence" value="ECO:0007669"/>
    <property type="project" value="TreeGrafter"/>
</dbReference>
<evidence type="ECO:0000259" key="5">
    <source>
        <dbReference type="Pfam" id="PF16212"/>
    </source>
</evidence>
<organism evidence="6 7">
    <name type="scientific">Mesocestoides corti</name>
    <name type="common">Flatworm</name>
    <dbReference type="NCBI Taxonomy" id="53468"/>
    <lineage>
        <taxon>Eukaryota</taxon>
        <taxon>Metazoa</taxon>
        <taxon>Spiralia</taxon>
        <taxon>Lophotrochozoa</taxon>
        <taxon>Platyhelminthes</taxon>
        <taxon>Cestoda</taxon>
        <taxon>Eucestoda</taxon>
        <taxon>Cyclophyllidea</taxon>
        <taxon>Mesocestoididae</taxon>
        <taxon>Mesocestoides</taxon>
    </lineage>
</organism>
<feature type="transmembrane region" description="Helical" evidence="4">
    <location>
        <begin position="144"/>
        <end position="163"/>
    </location>
</feature>
<dbReference type="Pfam" id="PF16212">
    <property type="entry name" value="PhoLip_ATPase_C"/>
    <property type="match status" value="1"/>
</dbReference>
<feature type="transmembrane region" description="Helical" evidence="4">
    <location>
        <begin position="51"/>
        <end position="73"/>
    </location>
</feature>
<keyword evidence="4" id="KW-0812">Transmembrane</keyword>
<dbReference type="GO" id="GO:0005886">
    <property type="term" value="C:plasma membrane"/>
    <property type="evidence" value="ECO:0007669"/>
    <property type="project" value="TreeGrafter"/>
</dbReference>
<evidence type="ECO:0000313" key="7">
    <source>
        <dbReference type="Proteomes" id="UP000267029"/>
    </source>
</evidence>
<keyword evidence="4" id="KW-1133">Transmembrane helix</keyword>
<evidence type="ECO:0000256" key="1">
    <source>
        <dbReference type="ARBA" id="ARBA00004141"/>
    </source>
</evidence>
<keyword evidence="7" id="KW-1185">Reference proteome</keyword>
<dbReference type="GO" id="GO:0045332">
    <property type="term" value="P:phospholipid translocation"/>
    <property type="evidence" value="ECO:0007669"/>
    <property type="project" value="TreeGrafter"/>
</dbReference>
<evidence type="ECO:0000313" key="6">
    <source>
        <dbReference type="EMBL" id="VDD78603.1"/>
    </source>
</evidence>
<feature type="transmembrane region" description="Helical" evidence="4">
    <location>
        <begin position="12"/>
        <end position="31"/>
    </location>
</feature>
<reference evidence="6 7" key="1">
    <citation type="submission" date="2018-10" db="EMBL/GenBank/DDBJ databases">
        <authorList>
            <consortium name="Pathogen Informatics"/>
        </authorList>
    </citation>
    <scope>NUCLEOTIDE SEQUENCE [LARGE SCALE GENOMIC DNA]</scope>
</reference>
<dbReference type="PANTHER" id="PTHR24092">
    <property type="entry name" value="PROBABLE PHOSPHOLIPID-TRANSPORTING ATPASE"/>
    <property type="match status" value="1"/>
</dbReference>
<dbReference type="AlphaFoldDB" id="A0A3P6HXT0"/>
<dbReference type="GO" id="GO:0046872">
    <property type="term" value="F:metal ion binding"/>
    <property type="evidence" value="ECO:0007669"/>
    <property type="project" value="UniProtKB-KW"/>
</dbReference>
<feature type="transmembrane region" description="Helical" evidence="4">
    <location>
        <begin position="170"/>
        <end position="193"/>
    </location>
</feature>
<dbReference type="SUPFAM" id="SSF81665">
    <property type="entry name" value="Calcium ATPase, transmembrane domain M"/>
    <property type="match status" value="1"/>
</dbReference>
<evidence type="ECO:0000256" key="4">
    <source>
        <dbReference type="SAM" id="Phobius"/>
    </source>
</evidence>
<accession>A0A3P6HXT0</accession>